<evidence type="ECO:0000256" key="1">
    <source>
        <dbReference type="ARBA" id="ARBA00023125"/>
    </source>
</evidence>
<evidence type="ECO:0000256" key="2">
    <source>
        <dbReference type="ARBA" id="ARBA00023242"/>
    </source>
</evidence>
<dbReference type="FunFam" id="1.10.10.10:FF:000135">
    <property type="entry name" value="forkhead box protein G1"/>
    <property type="match status" value="1"/>
</dbReference>
<reference evidence="7" key="1">
    <citation type="submission" date="2003-08" db="EMBL/GenBank/DDBJ databases">
        <authorList>
            <person name="Birren B."/>
            <person name="Nusbaum C."/>
            <person name="Abebe A."/>
            <person name="Abouelleil A."/>
            <person name="Adekoya E."/>
            <person name="Ait-zahra M."/>
            <person name="Allen N."/>
            <person name="Allen T."/>
            <person name="An P."/>
            <person name="Anderson M."/>
            <person name="Anderson S."/>
            <person name="Arachchi H."/>
            <person name="Armbruster J."/>
            <person name="Bachantsang P."/>
            <person name="Baldwin J."/>
            <person name="Barry A."/>
            <person name="Bayul T."/>
            <person name="Blitshsteyn B."/>
            <person name="Bloom T."/>
            <person name="Blye J."/>
            <person name="Boguslavskiy L."/>
            <person name="Borowsky M."/>
            <person name="Boukhgalter B."/>
            <person name="Brunache A."/>
            <person name="Butler J."/>
            <person name="Calixte N."/>
            <person name="Calvo S."/>
            <person name="Camarata J."/>
            <person name="Campo K."/>
            <person name="Chang J."/>
            <person name="Cheshatsang Y."/>
            <person name="Citroen M."/>
            <person name="Collymore A."/>
            <person name="Considine T."/>
            <person name="Cook A."/>
            <person name="Cooke P."/>
            <person name="Corum B."/>
            <person name="Cuomo C."/>
            <person name="David R."/>
            <person name="Dawoe T."/>
            <person name="Degray S."/>
            <person name="Dodge S."/>
            <person name="Dooley K."/>
            <person name="Dorje P."/>
            <person name="Dorjee K."/>
            <person name="Dorris L."/>
            <person name="Duffey N."/>
            <person name="Dupes A."/>
            <person name="Elkins T."/>
            <person name="Engels R."/>
            <person name="Erickson J."/>
            <person name="Farina A."/>
            <person name="Faro S."/>
            <person name="Ferreira P."/>
            <person name="Fischer H."/>
            <person name="Fitzgerald M."/>
            <person name="Foley K."/>
            <person name="Gage D."/>
            <person name="Galagan J."/>
            <person name="Gearin G."/>
            <person name="Gnerre S."/>
            <person name="Gnirke A."/>
            <person name="Goyette A."/>
            <person name="Graham J."/>
            <person name="Grandbois E."/>
            <person name="Gyaltsen K."/>
            <person name="Hafez N."/>
            <person name="Hagopian D."/>
            <person name="Hagos B."/>
            <person name="Hall J."/>
            <person name="Hatcher B."/>
            <person name="Heller A."/>
            <person name="Higgins H."/>
            <person name="Honan T."/>
            <person name="Horn A."/>
            <person name="Houde N."/>
            <person name="Hughes L."/>
            <person name="Hulme W."/>
            <person name="Husby E."/>
            <person name="Iliev I."/>
            <person name="Jaffe D."/>
            <person name="Jones C."/>
            <person name="Kamal M."/>
            <person name="Kamat A."/>
            <person name="Kamvysselis M."/>
            <person name="Karlsson E."/>
            <person name="Kells C."/>
            <person name="Kieu A."/>
            <person name="Kisner P."/>
            <person name="Kodira C."/>
            <person name="Kulbokas E."/>
            <person name="Labutti K."/>
            <person name="Lama D."/>
            <person name="Landers T."/>
            <person name="Leger J."/>
            <person name="Levine S."/>
            <person name="Lewis D."/>
            <person name="Lewis T."/>
            <person name="Lindblad-toh K."/>
            <person name="Liu X."/>
            <person name="Lokyitsang T."/>
            <person name="Lokyitsang Y."/>
            <person name="Lucien O."/>
            <person name="Lui A."/>
            <person name="Ma L.J."/>
            <person name="Mabbitt R."/>
            <person name="Macdonald J."/>
            <person name="Maclean C."/>
            <person name="Major J."/>
            <person name="Manning J."/>
            <person name="Marabella R."/>
            <person name="Maru K."/>
            <person name="Matthews C."/>
            <person name="Mauceli E."/>
            <person name="Mccarthy M."/>
            <person name="Mcdonough S."/>
            <person name="Mcghee T."/>
            <person name="Meldrim J."/>
            <person name="Meneus L."/>
            <person name="Mesirov J."/>
            <person name="Mihalev A."/>
            <person name="Mihova T."/>
            <person name="Mikkelsen T."/>
            <person name="Mlenga V."/>
            <person name="Moru K."/>
            <person name="Mozes J."/>
            <person name="Mulrain L."/>
            <person name="Munson G."/>
            <person name="Naylor J."/>
            <person name="Newes C."/>
            <person name="Nguyen C."/>
            <person name="Nguyen N."/>
            <person name="Nguyen T."/>
            <person name="Nicol R."/>
            <person name="Nielsen C."/>
            <person name="Nizzari M."/>
            <person name="Norbu C."/>
            <person name="Norbu N."/>
            <person name="O'donnell P."/>
            <person name="Okoawo O."/>
            <person name="O'leary S."/>
            <person name="Omotosho B."/>
            <person name="O'neill K."/>
            <person name="Osman S."/>
            <person name="Parker S."/>
            <person name="Perrin D."/>
            <person name="Phunkhang P."/>
            <person name="Piqani B."/>
            <person name="Purcell S."/>
            <person name="Rachupka T."/>
            <person name="Ramasamy U."/>
            <person name="Rameau R."/>
            <person name="Ray V."/>
            <person name="Raymond C."/>
            <person name="Retta R."/>
            <person name="Richardson S."/>
            <person name="Rise C."/>
            <person name="Rodriguez J."/>
            <person name="Rogers J."/>
            <person name="Rogov P."/>
            <person name="Rutman M."/>
            <person name="Schupbach R."/>
            <person name="Seaman C."/>
            <person name="Settipalli S."/>
            <person name="Sharpe T."/>
            <person name="Sheridan J."/>
            <person name="Sherpa N."/>
            <person name="Shi J."/>
            <person name="Smirnov S."/>
            <person name="Smith C."/>
            <person name="Sougnez C."/>
            <person name="Spencer B."/>
            <person name="Stalker J."/>
            <person name="Stange-thomann N."/>
            <person name="Stavropoulos S."/>
            <person name="Stetson K."/>
            <person name="Stone C."/>
            <person name="Stone S."/>
            <person name="Stubbs M."/>
            <person name="Talamas J."/>
            <person name="Tchuinga P."/>
            <person name="Tenzing P."/>
            <person name="Tesfaye S."/>
            <person name="Theodore J."/>
            <person name="Thoulutsang Y."/>
            <person name="Topham K."/>
            <person name="Towey S."/>
            <person name="Tsamla T."/>
            <person name="Tsomo N."/>
            <person name="Vallee D."/>
            <person name="Vassiliev H."/>
            <person name="Venkataraman V."/>
            <person name="Vinson J."/>
            <person name="Vo A."/>
            <person name="Wade C."/>
            <person name="Wang S."/>
            <person name="Wangchuk T."/>
            <person name="Wangdi T."/>
            <person name="Whittaker C."/>
            <person name="Wilkinson J."/>
            <person name="Wu Y."/>
            <person name="Wyman D."/>
            <person name="Yadav S."/>
            <person name="Yang S."/>
            <person name="Yang X."/>
            <person name="Yeager S."/>
            <person name="Yee E."/>
            <person name="Young G."/>
            <person name="Zainoun J."/>
            <person name="Zembeck L."/>
            <person name="Zimmer A."/>
            <person name="Zody M."/>
            <person name="Lander E."/>
        </authorList>
    </citation>
    <scope>NUCLEOTIDE SEQUENCE [LARGE SCALE GENOMIC DNA]</scope>
</reference>
<dbReference type="Gene3D" id="1.10.10.10">
    <property type="entry name" value="Winged helix-like DNA-binding domain superfamily/Winged helix DNA-binding domain"/>
    <property type="match status" value="1"/>
</dbReference>
<dbReference type="AlphaFoldDB" id="H2Y461"/>
<dbReference type="SMART" id="SM00339">
    <property type="entry name" value="FH"/>
    <property type="match status" value="1"/>
</dbReference>
<dbReference type="GO" id="GO:0000978">
    <property type="term" value="F:RNA polymerase II cis-regulatory region sequence-specific DNA binding"/>
    <property type="evidence" value="ECO:0007669"/>
    <property type="project" value="TreeGrafter"/>
</dbReference>
<dbReference type="Proteomes" id="UP000007875">
    <property type="component" value="Unassembled WGS sequence"/>
</dbReference>
<evidence type="ECO:0000313" key="6">
    <source>
        <dbReference type="Ensembl" id="ENSCSAVP00000000109.1"/>
    </source>
</evidence>
<name>H2Y461_CIOSA</name>
<dbReference type="PRINTS" id="PR00053">
    <property type="entry name" value="FORKHEAD"/>
</dbReference>
<dbReference type="InterPro" id="IPR001766">
    <property type="entry name" value="Fork_head_dom"/>
</dbReference>
<dbReference type="PANTHER" id="PTHR11829:SF211">
    <property type="entry name" value="FORKHEAD BOX PROTEIN L3"/>
    <property type="match status" value="1"/>
</dbReference>
<dbReference type="PANTHER" id="PTHR11829">
    <property type="entry name" value="FORKHEAD BOX PROTEIN"/>
    <property type="match status" value="1"/>
</dbReference>
<dbReference type="HOGENOM" id="CLU_077699_5_3_1"/>
<dbReference type="GO" id="GO:0000981">
    <property type="term" value="F:DNA-binding transcription factor activity, RNA polymerase II-specific"/>
    <property type="evidence" value="ECO:0007669"/>
    <property type="project" value="TreeGrafter"/>
</dbReference>
<dbReference type="InterPro" id="IPR036388">
    <property type="entry name" value="WH-like_DNA-bd_sf"/>
</dbReference>
<dbReference type="GeneTree" id="ENSGT00940000173882"/>
<dbReference type="InParanoid" id="H2Y461"/>
<reference evidence="6" key="3">
    <citation type="submission" date="2025-09" db="UniProtKB">
        <authorList>
            <consortium name="Ensembl"/>
        </authorList>
    </citation>
    <scope>IDENTIFICATION</scope>
</reference>
<dbReference type="InterPro" id="IPR030456">
    <property type="entry name" value="TF_fork_head_CS_2"/>
</dbReference>
<dbReference type="STRING" id="51511.ENSCSAVP00000000109"/>
<dbReference type="GO" id="GO:0009653">
    <property type="term" value="P:anatomical structure morphogenesis"/>
    <property type="evidence" value="ECO:0007669"/>
    <property type="project" value="TreeGrafter"/>
</dbReference>
<evidence type="ECO:0000313" key="7">
    <source>
        <dbReference type="Proteomes" id="UP000007875"/>
    </source>
</evidence>
<sequence length="108" mass="12452">KVDDVRPLYSYIALIAMAIYSNEKRKETLNGIYRFISGNFPYYRRNHRAWQNSIRHNLSLNACFVKVNRESDDPPGKGHYWTFAAGSPEVFALFENNPIGGSAKRKPK</sequence>
<dbReference type="PROSITE" id="PS50039">
    <property type="entry name" value="FORK_HEAD_3"/>
    <property type="match status" value="1"/>
</dbReference>
<dbReference type="GO" id="GO:0005634">
    <property type="term" value="C:nucleus"/>
    <property type="evidence" value="ECO:0007669"/>
    <property type="project" value="UniProtKB-SubCell"/>
</dbReference>
<keyword evidence="1 4" id="KW-0238">DNA-binding</keyword>
<keyword evidence="2 4" id="KW-0539">Nucleus</keyword>
<reference evidence="6" key="2">
    <citation type="submission" date="2025-08" db="UniProtKB">
        <authorList>
            <consortium name="Ensembl"/>
        </authorList>
    </citation>
    <scope>IDENTIFICATION</scope>
</reference>
<dbReference type="OMA" id="MPRDITE"/>
<protein>
    <recommendedName>
        <fullName evidence="3">Forkhead box protein G1</fullName>
    </recommendedName>
</protein>
<feature type="DNA-binding region" description="Fork-head" evidence="4">
    <location>
        <begin position="6"/>
        <end position="108"/>
    </location>
</feature>
<dbReference type="eggNOG" id="KOG2294">
    <property type="taxonomic scope" value="Eukaryota"/>
</dbReference>
<keyword evidence="7" id="KW-1185">Reference proteome</keyword>
<dbReference type="GO" id="GO:0030154">
    <property type="term" value="P:cell differentiation"/>
    <property type="evidence" value="ECO:0007669"/>
    <property type="project" value="TreeGrafter"/>
</dbReference>
<proteinExistence type="predicted"/>
<evidence type="ECO:0000259" key="5">
    <source>
        <dbReference type="PROSITE" id="PS50039"/>
    </source>
</evidence>
<dbReference type="InterPro" id="IPR050211">
    <property type="entry name" value="FOX_domain-containing"/>
</dbReference>
<dbReference type="InterPro" id="IPR036390">
    <property type="entry name" value="WH_DNA-bd_sf"/>
</dbReference>
<dbReference type="Ensembl" id="ENSCSAVT00000000110.1">
    <property type="protein sequence ID" value="ENSCSAVP00000000109.1"/>
    <property type="gene ID" value="ENSCSAVG00000000053.1"/>
</dbReference>
<accession>H2Y461</accession>
<evidence type="ECO:0000256" key="3">
    <source>
        <dbReference type="ARBA" id="ARBA00034868"/>
    </source>
</evidence>
<feature type="domain" description="Fork-head" evidence="5">
    <location>
        <begin position="6"/>
        <end position="108"/>
    </location>
</feature>
<comment type="subcellular location">
    <subcellularLocation>
        <location evidence="4">Nucleus</location>
    </subcellularLocation>
</comment>
<evidence type="ECO:0000256" key="4">
    <source>
        <dbReference type="PROSITE-ProRule" id="PRU00089"/>
    </source>
</evidence>
<dbReference type="SUPFAM" id="SSF46785">
    <property type="entry name" value="Winged helix' DNA-binding domain"/>
    <property type="match status" value="1"/>
</dbReference>
<organism evidence="6 7">
    <name type="scientific">Ciona savignyi</name>
    <name type="common">Pacific transparent sea squirt</name>
    <dbReference type="NCBI Taxonomy" id="51511"/>
    <lineage>
        <taxon>Eukaryota</taxon>
        <taxon>Metazoa</taxon>
        <taxon>Chordata</taxon>
        <taxon>Tunicata</taxon>
        <taxon>Ascidiacea</taxon>
        <taxon>Phlebobranchia</taxon>
        <taxon>Cionidae</taxon>
        <taxon>Ciona</taxon>
    </lineage>
</organism>
<dbReference type="CDD" id="cd00059">
    <property type="entry name" value="FH_FOX"/>
    <property type="match status" value="1"/>
</dbReference>
<dbReference type="PROSITE" id="PS00658">
    <property type="entry name" value="FORK_HEAD_2"/>
    <property type="match status" value="1"/>
</dbReference>
<dbReference type="Pfam" id="PF00250">
    <property type="entry name" value="Forkhead"/>
    <property type="match status" value="1"/>
</dbReference>